<comment type="caution">
    <text evidence="1">The sequence shown here is derived from an EMBL/GenBank/DDBJ whole genome shotgun (WGS) entry which is preliminary data.</text>
</comment>
<name>A0ABT8HS86_9BACL</name>
<protein>
    <recommendedName>
        <fullName evidence="3">C-CAP/cofactor C-like domain-containing protein</fullName>
    </recommendedName>
</protein>
<evidence type="ECO:0008006" key="3">
    <source>
        <dbReference type="Google" id="ProtNLM"/>
    </source>
</evidence>
<gene>
    <name evidence="1" type="ORF">QYB97_03985</name>
</gene>
<dbReference type="Proteomes" id="UP001172721">
    <property type="component" value="Unassembled WGS sequence"/>
</dbReference>
<sequence>MSRRKHHKKSHSNCVCNAICRAPGASVSVGFPGSTTAFTGVSAGCCHGCVTLIGTGGSVIVTDCRNLTFGQFNPF</sequence>
<proteinExistence type="predicted"/>
<dbReference type="EMBL" id="JAUHTR010000001">
    <property type="protein sequence ID" value="MDN4523616.1"/>
    <property type="molecule type" value="Genomic_DNA"/>
</dbReference>
<evidence type="ECO:0000313" key="2">
    <source>
        <dbReference type="Proteomes" id="UP001172721"/>
    </source>
</evidence>
<evidence type="ECO:0000313" key="1">
    <source>
        <dbReference type="EMBL" id="MDN4523616.1"/>
    </source>
</evidence>
<organism evidence="1 2">
    <name type="scientific">Fictibacillus fluitans</name>
    <dbReference type="NCBI Taxonomy" id="3058422"/>
    <lineage>
        <taxon>Bacteria</taxon>
        <taxon>Bacillati</taxon>
        <taxon>Bacillota</taxon>
        <taxon>Bacilli</taxon>
        <taxon>Bacillales</taxon>
        <taxon>Fictibacillaceae</taxon>
        <taxon>Fictibacillus</taxon>
    </lineage>
</organism>
<dbReference type="RefSeq" id="WP_301164634.1">
    <property type="nucleotide sequence ID" value="NZ_JAUHTR010000001.1"/>
</dbReference>
<keyword evidence="2" id="KW-1185">Reference proteome</keyword>
<reference evidence="1" key="1">
    <citation type="submission" date="2023-07" db="EMBL/GenBank/DDBJ databases">
        <title>Fictibacillus sp. isolated from freshwater pond.</title>
        <authorList>
            <person name="Kirdat K."/>
            <person name="Bhat A."/>
            <person name="Mourya A."/>
            <person name="Yadav A."/>
        </authorList>
    </citation>
    <scope>NUCLEOTIDE SEQUENCE</scope>
    <source>
        <strain evidence="1">NE201</strain>
    </source>
</reference>
<accession>A0ABT8HS86</accession>